<dbReference type="Proteomes" id="UP000008370">
    <property type="component" value="Unassembled WGS sequence"/>
</dbReference>
<reference evidence="1 2" key="1">
    <citation type="journal article" date="2012" name="BMC Genomics">
        <title>Comparative genomics of the white-rot fungi, Phanerochaete carnosa and P. chrysosporium, to elucidate the genetic basis of the distinct wood types they colonize.</title>
        <authorList>
            <person name="Suzuki H."/>
            <person name="MacDonald J."/>
            <person name="Syed K."/>
            <person name="Salamov A."/>
            <person name="Hori C."/>
            <person name="Aerts A."/>
            <person name="Henrissat B."/>
            <person name="Wiebenga A."/>
            <person name="vanKuyk P.A."/>
            <person name="Barry K."/>
            <person name="Lindquist E."/>
            <person name="LaButti K."/>
            <person name="Lapidus A."/>
            <person name="Lucas S."/>
            <person name="Coutinho P."/>
            <person name="Gong Y."/>
            <person name="Samejima M."/>
            <person name="Mahadevan R."/>
            <person name="Abou-Zaid M."/>
            <person name="de Vries R.P."/>
            <person name="Igarashi K."/>
            <person name="Yadav J.S."/>
            <person name="Grigoriev I.V."/>
            <person name="Master E.R."/>
        </authorList>
    </citation>
    <scope>NUCLEOTIDE SEQUENCE [LARGE SCALE GENOMIC DNA]</scope>
    <source>
        <strain evidence="1 2">HHB-10118-sp</strain>
    </source>
</reference>
<dbReference type="InParanoid" id="K5VPJ9"/>
<keyword evidence="2" id="KW-1185">Reference proteome</keyword>
<evidence type="ECO:0008006" key="3">
    <source>
        <dbReference type="Google" id="ProtNLM"/>
    </source>
</evidence>
<name>K5VPJ9_PHACS</name>
<proteinExistence type="predicted"/>
<dbReference type="HOGENOM" id="CLU_088818_0_0_1"/>
<dbReference type="AlphaFoldDB" id="K5VPJ9"/>
<dbReference type="KEGG" id="pco:PHACADRAFT_197797"/>
<dbReference type="RefSeq" id="XP_007398055.1">
    <property type="nucleotide sequence ID" value="XM_007397993.1"/>
</dbReference>
<sequence>MPLTKEYRAWCNKSFTPFGKLPLELYRDIRDLAADFDDKTIVSKFSLVSQAWSQQCRPRLFGTLRINGEEDCRILYDIVRSPLSGWLAYHVGTLYFDNSWFPGHPFWMILARLLPACHTIHQLVYDPRDIAFRCLSRSAYTKTSIRNITSLALYHCKLPSFSALLRVLGDITYLEVVNLHQVSWPGAPLMAISTTNNVCSGSLISTERTWLKFSYVRSVEMRDCTNNTAVPTWLLAAASTRHSFTRRRTAGPAVPAETWTTIKFIETFMGDDDIGHSQF</sequence>
<evidence type="ECO:0000313" key="2">
    <source>
        <dbReference type="Proteomes" id="UP000008370"/>
    </source>
</evidence>
<gene>
    <name evidence="1" type="ORF">PHACADRAFT_197797</name>
</gene>
<protein>
    <recommendedName>
        <fullName evidence="3">F-box domain-containing protein</fullName>
    </recommendedName>
</protein>
<dbReference type="GeneID" id="18911274"/>
<organism evidence="1 2">
    <name type="scientific">Phanerochaete carnosa (strain HHB-10118-sp)</name>
    <name type="common">White-rot fungus</name>
    <name type="synonym">Peniophora carnosa</name>
    <dbReference type="NCBI Taxonomy" id="650164"/>
    <lineage>
        <taxon>Eukaryota</taxon>
        <taxon>Fungi</taxon>
        <taxon>Dikarya</taxon>
        <taxon>Basidiomycota</taxon>
        <taxon>Agaricomycotina</taxon>
        <taxon>Agaricomycetes</taxon>
        <taxon>Polyporales</taxon>
        <taxon>Phanerochaetaceae</taxon>
        <taxon>Phanerochaete</taxon>
    </lineage>
</organism>
<evidence type="ECO:0000313" key="1">
    <source>
        <dbReference type="EMBL" id="EKM53363.1"/>
    </source>
</evidence>
<dbReference type="EMBL" id="JH930474">
    <property type="protein sequence ID" value="EKM53363.1"/>
    <property type="molecule type" value="Genomic_DNA"/>
</dbReference>
<accession>K5VPJ9</accession>